<evidence type="ECO:0000313" key="3">
    <source>
        <dbReference type="EMBL" id="RAG87044.1"/>
    </source>
</evidence>
<dbReference type="AlphaFoldDB" id="A0A2X0IPC0"/>
<evidence type="ECO:0000256" key="1">
    <source>
        <dbReference type="SAM" id="Phobius"/>
    </source>
</evidence>
<proteinExistence type="predicted"/>
<comment type="caution">
    <text evidence="3">The sequence shown here is derived from an EMBL/GenBank/DDBJ whole genome shotgun (WGS) entry which is preliminary data.</text>
</comment>
<name>A0A2X0IPC0_9ACTN</name>
<dbReference type="EMBL" id="QKYN01000014">
    <property type="protein sequence ID" value="RAG87044.1"/>
    <property type="molecule type" value="Genomic_DNA"/>
</dbReference>
<feature type="domain" description="DinB-like" evidence="2">
    <location>
        <begin position="15"/>
        <end position="173"/>
    </location>
</feature>
<dbReference type="OrthoDB" id="4196751at2"/>
<accession>A0A2X0IPC0</accession>
<dbReference type="Pfam" id="PF12867">
    <property type="entry name" value="DinB_2"/>
    <property type="match status" value="1"/>
</dbReference>
<dbReference type="Gene3D" id="1.20.120.450">
    <property type="entry name" value="dinb family like domain"/>
    <property type="match status" value="1"/>
</dbReference>
<reference evidence="3 4" key="1">
    <citation type="submission" date="2018-06" db="EMBL/GenBank/DDBJ databases">
        <title>Streptacidiphilus pinicola sp. nov., isolated from pine grove soil.</title>
        <authorList>
            <person name="Roh S.G."/>
            <person name="Park S."/>
            <person name="Kim M.-K."/>
            <person name="Yun B.-R."/>
            <person name="Park J."/>
            <person name="Kim M.J."/>
            <person name="Kim Y.S."/>
            <person name="Kim S.B."/>
        </authorList>
    </citation>
    <scope>NUCLEOTIDE SEQUENCE [LARGE SCALE GENOMIC DNA]</scope>
    <source>
        <strain evidence="3 4">MMS16-CNU450</strain>
    </source>
</reference>
<sequence length="177" mass="20456">MVSTPDFDPEVVHAELERVRADFHDLLGAADAEALARRTDGTRWTNEELLFHMLFGYLIVRSLLPLVRLFSRLPARVGRSYSRLLDVATWPFDQANYFGSVAGSRVFDHRRMAAKMDRTVAALHRSLDRETEQSLNAAMHFPARWDPFFRATMTVGEVYRYATQHYDFHHNQLTLGD</sequence>
<keyword evidence="1" id="KW-0812">Transmembrane</keyword>
<evidence type="ECO:0000259" key="2">
    <source>
        <dbReference type="Pfam" id="PF12867"/>
    </source>
</evidence>
<dbReference type="InterPro" id="IPR034660">
    <property type="entry name" value="DinB/YfiT-like"/>
</dbReference>
<dbReference type="RefSeq" id="WP_111499318.1">
    <property type="nucleotide sequence ID" value="NZ_QKYN01000014.1"/>
</dbReference>
<feature type="transmembrane region" description="Helical" evidence="1">
    <location>
        <begin position="49"/>
        <end position="70"/>
    </location>
</feature>
<keyword evidence="1" id="KW-0472">Membrane</keyword>
<keyword evidence="1" id="KW-1133">Transmembrane helix</keyword>
<dbReference type="SUPFAM" id="SSF109854">
    <property type="entry name" value="DinB/YfiT-like putative metalloenzymes"/>
    <property type="match status" value="1"/>
</dbReference>
<dbReference type="InterPro" id="IPR024775">
    <property type="entry name" value="DinB-like"/>
</dbReference>
<evidence type="ECO:0000313" key="4">
    <source>
        <dbReference type="Proteomes" id="UP000248889"/>
    </source>
</evidence>
<organism evidence="3 4">
    <name type="scientific">Streptacidiphilus pinicola</name>
    <dbReference type="NCBI Taxonomy" id="2219663"/>
    <lineage>
        <taxon>Bacteria</taxon>
        <taxon>Bacillati</taxon>
        <taxon>Actinomycetota</taxon>
        <taxon>Actinomycetes</taxon>
        <taxon>Kitasatosporales</taxon>
        <taxon>Streptomycetaceae</taxon>
        <taxon>Streptacidiphilus</taxon>
    </lineage>
</organism>
<protein>
    <submittedName>
        <fullName evidence="3">DinB family protein</fullName>
    </submittedName>
</protein>
<keyword evidence="4" id="KW-1185">Reference proteome</keyword>
<dbReference type="Proteomes" id="UP000248889">
    <property type="component" value="Unassembled WGS sequence"/>
</dbReference>
<gene>
    <name evidence="3" type="ORF">DN069_03565</name>
</gene>